<reference evidence="6" key="1">
    <citation type="submission" date="2021-02" db="EMBL/GenBank/DDBJ databases">
        <authorList>
            <person name="Bekaert M."/>
        </authorList>
    </citation>
    <scope>NUCLEOTIDE SEQUENCE</scope>
    <source>
        <strain evidence="6">IoA-00</strain>
    </source>
</reference>
<dbReference type="AlphaFoldDB" id="A0A7R8D3U2"/>
<gene>
    <name evidence="6" type="ORF">LSAA_14149</name>
</gene>
<name>A0A7R8D3U2_LEPSM</name>
<sequence length="600" mass="67228">MSFVVQYYIIDSVHRLNDINIRRKGHIPYGLTNFDSRQEIFESWVPQRRKRAIDFNSILDEIGGFGKWQKKNFFLLWLTSMAAGLAVVVFSFTGNVPDHRCSVPFCENLDSDYNAYTNYTNLNKSRLFPSSCTYLSNSKLNVPDVPSKESCKTYLDTISQVNEHNLNQSCDAESVIYDLYQGVRSSISMDSGWVCEHAYIGTLVGASYMIGMLIGSFVLGIFSDKYGRRLALIVSILLVNIPSIIASFAHNIYMFIFLRILTGMGGIGCFMVSFVLVVEYVSLEYTLLIGIAIEIPFAIGELILGLEAYFVREWVHLQLVAYTPLIALLGLWFIIPESPRWLLSVGREKEAGSIISSAIKENVLRIKKTQGGSFMDMFTPVPMLLRSLNMFYQWFSVTLCYYGLSFASTSLSGDIYTNFALAVFIEIPAYIVCMFLMDCWGRRPILSIFQIMSGVSCIIAGLLSVYTDSFRFSVHIFFFLLGKFGGSACFAIIYVYSAELFPTNIRNTAIGSCSCVARLGGVCAFIIGLLKSVWGPLPMILVGIIASVAGVLALGFPETIGSSLPETKEDALNIEKGRRRGFLECSTPWWYKRKVNPEIE</sequence>
<evidence type="ECO:0000313" key="6">
    <source>
        <dbReference type="EMBL" id="CAF3019495.1"/>
    </source>
</evidence>
<protein>
    <submittedName>
        <fullName evidence="6">SLC22A4_5</fullName>
    </submittedName>
</protein>
<dbReference type="Pfam" id="PF00083">
    <property type="entry name" value="Sugar_tr"/>
    <property type="match status" value="1"/>
</dbReference>
<feature type="domain" description="Major facilitator superfamily (MFS) profile" evidence="5">
    <location>
        <begin position="157"/>
        <end position="561"/>
    </location>
</feature>
<evidence type="ECO:0000259" key="5">
    <source>
        <dbReference type="PROSITE" id="PS50850"/>
    </source>
</evidence>
<dbReference type="GO" id="GO:0022857">
    <property type="term" value="F:transmembrane transporter activity"/>
    <property type="evidence" value="ECO:0007669"/>
    <property type="project" value="InterPro"/>
</dbReference>
<organism evidence="6 7">
    <name type="scientific">Lepeophtheirus salmonis</name>
    <name type="common">Salmon louse</name>
    <name type="synonym">Caligus salmonis</name>
    <dbReference type="NCBI Taxonomy" id="72036"/>
    <lineage>
        <taxon>Eukaryota</taxon>
        <taxon>Metazoa</taxon>
        <taxon>Ecdysozoa</taxon>
        <taxon>Arthropoda</taxon>
        <taxon>Crustacea</taxon>
        <taxon>Multicrustacea</taxon>
        <taxon>Hexanauplia</taxon>
        <taxon>Copepoda</taxon>
        <taxon>Siphonostomatoida</taxon>
        <taxon>Caligidae</taxon>
        <taxon>Lepeophtheirus</taxon>
    </lineage>
</organism>
<dbReference type="InterPro" id="IPR005828">
    <property type="entry name" value="MFS_sugar_transport-like"/>
</dbReference>
<dbReference type="InterPro" id="IPR036259">
    <property type="entry name" value="MFS_trans_sf"/>
</dbReference>
<accession>A0A7R8D3U2</accession>
<dbReference type="GO" id="GO:0016020">
    <property type="term" value="C:membrane"/>
    <property type="evidence" value="ECO:0007669"/>
    <property type="project" value="UniProtKB-SubCell"/>
</dbReference>
<dbReference type="PANTHER" id="PTHR24064">
    <property type="entry name" value="SOLUTE CARRIER FAMILY 22 MEMBER"/>
    <property type="match status" value="1"/>
</dbReference>
<comment type="subcellular location">
    <subcellularLocation>
        <location evidence="1">Membrane</location>
        <topology evidence="1">Multi-pass membrane protein</topology>
    </subcellularLocation>
</comment>
<dbReference type="PROSITE" id="PS50850">
    <property type="entry name" value="MFS"/>
    <property type="match status" value="1"/>
</dbReference>
<dbReference type="CDD" id="cd17317">
    <property type="entry name" value="MFS_SLC22"/>
    <property type="match status" value="1"/>
</dbReference>
<keyword evidence="3" id="KW-1133">Transmembrane helix</keyword>
<dbReference type="OrthoDB" id="6894481at2759"/>
<keyword evidence="7" id="KW-1185">Reference proteome</keyword>
<dbReference type="InterPro" id="IPR005829">
    <property type="entry name" value="Sugar_transporter_CS"/>
</dbReference>
<dbReference type="PROSITE" id="PS00216">
    <property type="entry name" value="SUGAR_TRANSPORT_1"/>
    <property type="match status" value="1"/>
</dbReference>
<dbReference type="SUPFAM" id="SSF103473">
    <property type="entry name" value="MFS general substrate transporter"/>
    <property type="match status" value="1"/>
</dbReference>
<dbReference type="InterPro" id="IPR020846">
    <property type="entry name" value="MFS_dom"/>
</dbReference>
<dbReference type="EMBL" id="HG994587">
    <property type="protein sequence ID" value="CAF3019495.1"/>
    <property type="molecule type" value="Genomic_DNA"/>
</dbReference>
<keyword evidence="2" id="KW-0812">Transmembrane</keyword>
<keyword evidence="4" id="KW-0472">Membrane</keyword>
<evidence type="ECO:0000256" key="4">
    <source>
        <dbReference type="ARBA" id="ARBA00023136"/>
    </source>
</evidence>
<evidence type="ECO:0000256" key="3">
    <source>
        <dbReference type="ARBA" id="ARBA00022989"/>
    </source>
</evidence>
<evidence type="ECO:0000256" key="2">
    <source>
        <dbReference type="ARBA" id="ARBA00022692"/>
    </source>
</evidence>
<evidence type="ECO:0000313" key="7">
    <source>
        <dbReference type="Proteomes" id="UP000675881"/>
    </source>
</evidence>
<dbReference type="Gene3D" id="1.20.1250.20">
    <property type="entry name" value="MFS general substrate transporter like domains"/>
    <property type="match status" value="1"/>
</dbReference>
<evidence type="ECO:0000256" key="1">
    <source>
        <dbReference type="ARBA" id="ARBA00004141"/>
    </source>
</evidence>
<proteinExistence type="predicted"/>
<dbReference type="Proteomes" id="UP000675881">
    <property type="component" value="Chromosome 8"/>
</dbReference>